<reference evidence="1" key="1">
    <citation type="submission" date="2022-10" db="EMBL/GenBank/DDBJ databases">
        <title>Characterization and whole genome sequencing of a new Roseateles species, isolated from fresh water.</title>
        <authorList>
            <person name="Guliayeva D.Y."/>
            <person name="Akhremchuk A.E."/>
            <person name="Sikolenko M.A."/>
            <person name="Valentovich L.N."/>
            <person name="Sidarenka A.V."/>
        </authorList>
    </citation>
    <scope>NUCLEOTIDE SEQUENCE</scope>
    <source>
        <strain evidence="1">BIM B-1768</strain>
    </source>
</reference>
<proteinExistence type="predicted"/>
<protein>
    <submittedName>
        <fullName evidence="1">Uncharacterized protein</fullName>
    </submittedName>
</protein>
<organism evidence="1 2">
    <name type="scientific">Roseateles amylovorans</name>
    <dbReference type="NCBI Taxonomy" id="2978473"/>
    <lineage>
        <taxon>Bacteria</taxon>
        <taxon>Pseudomonadati</taxon>
        <taxon>Pseudomonadota</taxon>
        <taxon>Betaproteobacteria</taxon>
        <taxon>Burkholderiales</taxon>
        <taxon>Sphaerotilaceae</taxon>
        <taxon>Roseateles</taxon>
    </lineage>
</organism>
<dbReference type="InterPro" id="IPR049457">
    <property type="entry name" value="Emfourin"/>
</dbReference>
<name>A0ABY6ATG0_9BURK</name>
<accession>A0ABY6ATG0</accession>
<dbReference type="SUPFAM" id="SSF74653">
    <property type="entry name" value="TolA/TonB C-terminal domain"/>
    <property type="match status" value="1"/>
</dbReference>
<sequence>MRIRFQTSGGLAYLPGLQRPIEIDVDAFEASVQAEWHRLVLAARFFELPATVGRLAKGAADQTTDTLTVEQDGRTHVVRVVASGGDEALQALLRAVRAEVKRVRPLPLPPAKPPLP</sequence>
<dbReference type="EMBL" id="CP104562">
    <property type="protein sequence ID" value="UXH76516.1"/>
    <property type="molecule type" value="Genomic_DNA"/>
</dbReference>
<evidence type="ECO:0000313" key="2">
    <source>
        <dbReference type="Proteomes" id="UP001064933"/>
    </source>
</evidence>
<gene>
    <name evidence="1" type="ORF">N4261_15835</name>
</gene>
<dbReference type="Proteomes" id="UP001064933">
    <property type="component" value="Chromosome"/>
</dbReference>
<dbReference type="RefSeq" id="WP_261756248.1">
    <property type="nucleotide sequence ID" value="NZ_CP104562.2"/>
</dbReference>
<keyword evidence="2" id="KW-1185">Reference proteome</keyword>
<dbReference type="Pfam" id="PF20242">
    <property type="entry name" value="Emfourin"/>
    <property type="match status" value="1"/>
</dbReference>
<evidence type="ECO:0000313" key="1">
    <source>
        <dbReference type="EMBL" id="UXH76516.1"/>
    </source>
</evidence>